<evidence type="ECO:0000313" key="2">
    <source>
        <dbReference type="Proteomes" id="UP001151760"/>
    </source>
</evidence>
<reference evidence="1" key="1">
    <citation type="journal article" date="2022" name="Int. J. Mol. Sci.">
        <title>Draft Genome of Tanacetum Coccineum: Genomic Comparison of Closely Related Tanacetum-Family Plants.</title>
        <authorList>
            <person name="Yamashiro T."/>
            <person name="Shiraishi A."/>
            <person name="Nakayama K."/>
            <person name="Satake H."/>
        </authorList>
    </citation>
    <scope>NUCLEOTIDE SEQUENCE</scope>
</reference>
<sequence length="106" mass="11981">MSEGAAELTDKNITASHAGVEALKAQEEEILMKVEMIQRMISELGEEEIERVDEPELMAIVVASPRITVKRAKLHCLRTSMSLYPVNGLLRLCKFNKQCFVVEMYP</sequence>
<keyword evidence="2" id="KW-1185">Reference proteome</keyword>
<name>A0ABQ5ARS6_9ASTR</name>
<reference evidence="1" key="2">
    <citation type="submission" date="2022-01" db="EMBL/GenBank/DDBJ databases">
        <authorList>
            <person name="Yamashiro T."/>
            <person name="Shiraishi A."/>
            <person name="Satake H."/>
            <person name="Nakayama K."/>
        </authorList>
    </citation>
    <scope>NUCLEOTIDE SEQUENCE</scope>
</reference>
<organism evidence="1 2">
    <name type="scientific">Tanacetum coccineum</name>
    <dbReference type="NCBI Taxonomy" id="301880"/>
    <lineage>
        <taxon>Eukaryota</taxon>
        <taxon>Viridiplantae</taxon>
        <taxon>Streptophyta</taxon>
        <taxon>Embryophyta</taxon>
        <taxon>Tracheophyta</taxon>
        <taxon>Spermatophyta</taxon>
        <taxon>Magnoliopsida</taxon>
        <taxon>eudicotyledons</taxon>
        <taxon>Gunneridae</taxon>
        <taxon>Pentapetalae</taxon>
        <taxon>asterids</taxon>
        <taxon>campanulids</taxon>
        <taxon>Asterales</taxon>
        <taxon>Asteraceae</taxon>
        <taxon>Asteroideae</taxon>
        <taxon>Anthemideae</taxon>
        <taxon>Anthemidinae</taxon>
        <taxon>Tanacetum</taxon>
    </lineage>
</organism>
<protein>
    <submittedName>
        <fullName evidence="1">Uncharacterized protein</fullName>
    </submittedName>
</protein>
<evidence type="ECO:0000313" key="1">
    <source>
        <dbReference type="EMBL" id="GJT05160.1"/>
    </source>
</evidence>
<dbReference type="Proteomes" id="UP001151760">
    <property type="component" value="Unassembled WGS sequence"/>
</dbReference>
<gene>
    <name evidence="1" type="ORF">Tco_0839622</name>
</gene>
<comment type="caution">
    <text evidence="1">The sequence shown here is derived from an EMBL/GenBank/DDBJ whole genome shotgun (WGS) entry which is preliminary data.</text>
</comment>
<proteinExistence type="predicted"/>
<accession>A0ABQ5ARS6</accession>
<dbReference type="EMBL" id="BQNB010012565">
    <property type="protein sequence ID" value="GJT05160.1"/>
    <property type="molecule type" value="Genomic_DNA"/>
</dbReference>